<dbReference type="AlphaFoldDB" id="A0A942SU17"/>
<dbReference type="Proteomes" id="UP000677265">
    <property type="component" value="Unassembled WGS sequence"/>
</dbReference>
<dbReference type="Gene3D" id="1.20.1290.10">
    <property type="entry name" value="AhpD-like"/>
    <property type="match status" value="1"/>
</dbReference>
<evidence type="ECO:0000313" key="1">
    <source>
        <dbReference type="EMBL" id="MBS4179853.1"/>
    </source>
</evidence>
<evidence type="ECO:0000313" key="3">
    <source>
        <dbReference type="Proteomes" id="UP000677265"/>
    </source>
</evidence>
<dbReference type="InterPro" id="IPR029032">
    <property type="entry name" value="AhpD-like"/>
</dbReference>
<reference evidence="1" key="1">
    <citation type="submission" date="2021-05" db="EMBL/GenBank/DDBJ databases">
        <title>Novel Bacillus species.</title>
        <authorList>
            <person name="Liu G."/>
        </authorList>
    </citation>
    <scope>NUCLEOTIDE SEQUENCE</scope>
    <source>
        <strain evidence="1 3">FJAT-50051</strain>
    </source>
</reference>
<proteinExistence type="predicted"/>
<dbReference type="EMBL" id="JAGYPE010000001">
    <property type="protein sequence ID" value="MBS4179853.1"/>
    <property type="molecule type" value="Genomic_DNA"/>
</dbReference>
<keyword evidence="3" id="KW-1185">Reference proteome</keyword>
<gene>
    <name evidence="2" type="ORF">KHB02_004015</name>
    <name evidence="1" type="ORF">KHB02_00490</name>
</gene>
<accession>A0A942SU17</accession>
<protein>
    <submittedName>
        <fullName evidence="1">Uncharacterized protein</fullName>
    </submittedName>
</protein>
<dbReference type="SUPFAM" id="SSF69118">
    <property type="entry name" value="AhpD-like"/>
    <property type="match status" value="1"/>
</dbReference>
<sequence>MMERIELIEYDQASPEVKESLDFIQDASGGHVMNVFKVLANQPKVLEGVSDLIFGVYRSGEVDIQLTELAYLYTSTLYKCHY</sequence>
<dbReference type="EMBL" id="JAGYPE020000004">
    <property type="protein sequence ID" value="MCH6264688.1"/>
    <property type="molecule type" value="Genomic_DNA"/>
</dbReference>
<organism evidence="1">
    <name type="scientific">Neobacillus citreus</name>
    <dbReference type="NCBI Taxonomy" id="2833578"/>
    <lineage>
        <taxon>Bacteria</taxon>
        <taxon>Bacillati</taxon>
        <taxon>Bacillota</taxon>
        <taxon>Bacilli</taxon>
        <taxon>Bacillales</taxon>
        <taxon>Bacillaceae</taxon>
        <taxon>Neobacillus</taxon>
    </lineage>
</organism>
<comment type="caution">
    <text evidence="1">The sequence shown here is derived from an EMBL/GenBank/DDBJ whole genome shotgun (WGS) entry which is preliminary data.</text>
</comment>
<dbReference type="RefSeq" id="WP_213139902.1">
    <property type="nucleotide sequence ID" value="NZ_JAGYPE020000004.1"/>
</dbReference>
<name>A0A942SU17_9BACI</name>
<evidence type="ECO:0000313" key="2">
    <source>
        <dbReference type="EMBL" id="MCH6264688.1"/>
    </source>
</evidence>